<feature type="domain" description="HTH marR-type" evidence="4">
    <location>
        <begin position="1"/>
        <end position="138"/>
    </location>
</feature>
<name>A0AAC9J3A3_VIRHA</name>
<dbReference type="Proteomes" id="UP000182945">
    <property type="component" value="Chromosome"/>
</dbReference>
<dbReference type="EMBL" id="CP017962">
    <property type="protein sequence ID" value="APC49924.1"/>
    <property type="molecule type" value="Genomic_DNA"/>
</dbReference>
<dbReference type="AlphaFoldDB" id="A0AAC9J3A3"/>
<dbReference type="InterPro" id="IPR000835">
    <property type="entry name" value="HTH_MarR-typ"/>
</dbReference>
<dbReference type="SUPFAM" id="SSF46785">
    <property type="entry name" value="Winged helix' DNA-binding domain"/>
    <property type="match status" value="1"/>
</dbReference>
<dbReference type="PANTHER" id="PTHR42756:SF1">
    <property type="entry name" value="TRANSCRIPTIONAL REPRESSOR OF EMRAB OPERON"/>
    <property type="match status" value="1"/>
</dbReference>
<dbReference type="InterPro" id="IPR036388">
    <property type="entry name" value="WH-like_DNA-bd_sf"/>
</dbReference>
<reference evidence="6 8" key="2">
    <citation type="submission" date="2020-09" db="EMBL/GenBank/DDBJ databases">
        <title>Draft Genome Sequences of Oil-Oxidizing Bacteria Halomonas titanicae, Marinobacter lutaoensis, and Virgibacillus halodenitrificans Isolated from Highly Saline Environments.</title>
        <authorList>
            <person name="Grouzdev D.S."/>
            <person name="Sokolova D.S."/>
            <person name="Semenova E.M."/>
            <person name="Borzenkov I.A."/>
            <person name="Bidzhieva S.K."/>
            <person name="Poltaraus A.B."/>
            <person name="Nazina T.N."/>
        </authorList>
    </citation>
    <scope>NUCLEOTIDE SEQUENCE [LARGE SCALE GENOMIC DNA]</scope>
    <source>
        <strain evidence="6 8">VKM B-3472D</strain>
    </source>
</reference>
<evidence type="ECO:0000256" key="3">
    <source>
        <dbReference type="ARBA" id="ARBA00023163"/>
    </source>
</evidence>
<evidence type="ECO:0000313" key="5">
    <source>
        <dbReference type="EMBL" id="APC49924.1"/>
    </source>
</evidence>
<dbReference type="GO" id="GO:0003700">
    <property type="term" value="F:DNA-binding transcription factor activity"/>
    <property type="evidence" value="ECO:0007669"/>
    <property type="project" value="InterPro"/>
</dbReference>
<protein>
    <submittedName>
        <fullName evidence="5">MarR family transcriptional regulator</fullName>
    </submittedName>
</protein>
<dbReference type="Proteomes" id="UP000621631">
    <property type="component" value="Unassembled WGS sequence"/>
</dbReference>
<dbReference type="PRINTS" id="PR00598">
    <property type="entry name" value="HTHMARR"/>
</dbReference>
<dbReference type="GeneID" id="71516248"/>
<dbReference type="Gene3D" id="1.10.10.10">
    <property type="entry name" value="Winged helix-like DNA-binding domain superfamily/Winged helix DNA-binding domain"/>
    <property type="match status" value="1"/>
</dbReference>
<keyword evidence="8" id="KW-1185">Reference proteome</keyword>
<gene>
    <name evidence="5" type="ORF">BME96_17715</name>
    <name evidence="6" type="ORF">IC602_13210</name>
</gene>
<dbReference type="GO" id="GO:0003677">
    <property type="term" value="F:DNA binding"/>
    <property type="evidence" value="ECO:0007669"/>
    <property type="project" value="UniProtKB-KW"/>
</dbReference>
<dbReference type="KEGG" id="vhl:BME96_17715"/>
<proteinExistence type="predicted"/>
<sequence>MDKEKNIFKLIRTIELFSNESMLTWSRSFQRSVGISSILVLQELRQKGAQKQTELASTLGYTPGAMTNIASKLINEAYAIRKYDAGDRRVIRLEITEKGVQLLEEAQQKGTEIRKEMFEVLSEEEVSQFLAIQEKLLRHIESKPK</sequence>
<organism evidence="5 7">
    <name type="scientific">Virgibacillus halodenitrificans</name>
    <name type="common">Bacillus halodenitrificans</name>
    <dbReference type="NCBI Taxonomy" id="1482"/>
    <lineage>
        <taxon>Bacteria</taxon>
        <taxon>Bacillati</taxon>
        <taxon>Bacillota</taxon>
        <taxon>Bacilli</taxon>
        <taxon>Bacillales</taxon>
        <taxon>Bacillaceae</taxon>
        <taxon>Virgibacillus</taxon>
    </lineage>
</organism>
<evidence type="ECO:0000313" key="8">
    <source>
        <dbReference type="Proteomes" id="UP000621631"/>
    </source>
</evidence>
<accession>A0AAC9J3A3</accession>
<keyword evidence="1" id="KW-0805">Transcription regulation</keyword>
<dbReference type="Pfam" id="PF01047">
    <property type="entry name" value="MarR"/>
    <property type="match status" value="1"/>
</dbReference>
<dbReference type="PROSITE" id="PS50995">
    <property type="entry name" value="HTH_MARR_2"/>
    <property type="match status" value="1"/>
</dbReference>
<reference evidence="5 7" key="1">
    <citation type="submission" date="2016-11" db="EMBL/GenBank/DDBJ databases">
        <title>Complete genome sequencing of Virgibacillus halodenitrificans PDB-F2.</title>
        <authorList>
            <person name="Sun Z."/>
            <person name="Zhou Y."/>
            <person name="Li H."/>
        </authorList>
    </citation>
    <scope>NUCLEOTIDE SEQUENCE [LARGE SCALE GENOMIC DNA]</scope>
    <source>
        <strain evidence="5 7">PDB-F2</strain>
    </source>
</reference>
<keyword evidence="3" id="KW-0804">Transcription</keyword>
<keyword evidence="2" id="KW-0238">DNA-binding</keyword>
<dbReference type="PANTHER" id="PTHR42756">
    <property type="entry name" value="TRANSCRIPTIONAL REGULATOR, MARR"/>
    <property type="match status" value="1"/>
</dbReference>
<dbReference type="EMBL" id="JACWEZ010000007">
    <property type="protein sequence ID" value="MBD1223558.1"/>
    <property type="molecule type" value="Genomic_DNA"/>
</dbReference>
<dbReference type="InterPro" id="IPR036390">
    <property type="entry name" value="WH_DNA-bd_sf"/>
</dbReference>
<evidence type="ECO:0000313" key="6">
    <source>
        <dbReference type="EMBL" id="MBD1223558.1"/>
    </source>
</evidence>
<evidence type="ECO:0000256" key="2">
    <source>
        <dbReference type="ARBA" id="ARBA00023125"/>
    </source>
</evidence>
<dbReference type="SMART" id="SM00347">
    <property type="entry name" value="HTH_MARR"/>
    <property type="match status" value="1"/>
</dbReference>
<dbReference type="RefSeq" id="WP_019376262.1">
    <property type="nucleotide sequence ID" value="NZ_CP017962.1"/>
</dbReference>
<evidence type="ECO:0000313" key="7">
    <source>
        <dbReference type="Proteomes" id="UP000182945"/>
    </source>
</evidence>
<evidence type="ECO:0000256" key="1">
    <source>
        <dbReference type="ARBA" id="ARBA00023015"/>
    </source>
</evidence>
<evidence type="ECO:0000259" key="4">
    <source>
        <dbReference type="PROSITE" id="PS50995"/>
    </source>
</evidence>